<feature type="repeat" description="WD" evidence="7">
    <location>
        <begin position="3218"/>
        <end position="3252"/>
    </location>
</feature>
<dbReference type="InterPro" id="IPR013320">
    <property type="entry name" value="ConA-like_dom_sf"/>
</dbReference>
<dbReference type="SMART" id="SM01026">
    <property type="entry name" value="Beach"/>
    <property type="match status" value="1"/>
</dbReference>
<dbReference type="InterPro" id="IPR013083">
    <property type="entry name" value="Znf_RING/FYVE/PHD"/>
</dbReference>
<dbReference type="PROSITE" id="PS50082">
    <property type="entry name" value="WD_REPEATS_2"/>
    <property type="match status" value="1"/>
</dbReference>
<feature type="region of interest" description="Disordered" evidence="8">
    <location>
        <begin position="644"/>
        <end position="663"/>
    </location>
</feature>
<dbReference type="OMA" id="GVCHLIE"/>
<dbReference type="InterPro" id="IPR017455">
    <property type="entry name" value="Znf_FYVE-rel"/>
</dbReference>
<feature type="compositionally biased region" description="Acidic residues" evidence="8">
    <location>
        <begin position="3415"/>
        <end position="3432"/>
    </location>
</feature>
<evidence type="ECO:0008006" key="14">
    <source>
        <dbReference type="Google" id="ProtNLM"/>
    </source>
</evidence>
<name>A0A553P9S8_TIGCA</name>
<keyword evidence="5" id="KW-0862">Zinc</keyword>
<feature type="compositionally biased region" description="Polar residues" evidence="8">
    <location>
        <begin position="644"/>
        <end position="659"/>
    </location>
</feature>
<comment type="caution">
    <text evidence="12">The sequence shown here is derived from an EMBL/GenBank/DDBJ whole genome shotgun (WGS) entry which is preliminary data.</text>
</comment>
<evidence type="ECO:0000256" key="7">
    <source>
        <dbReference type="PROSITE-ProRule" id="PRU00221"/>
    </source>
</evidence>
<dbReference type="InterPro" id="IPR051944">
    <property type="entry name" value="BEACH_domain_protein"/>
</dbReference>
<feature type="region of interest" description="Disordered" evidence="8">
    <location>
        <begin position="2549"/>
        <end position="2625"/>
    </location>
</feature>
<feature type="compositionally biased region" description="Basic and acidic residues" evidence="8">
    <location>
        <begin position="245"/>
        <end position="266"/>
    </location>
</feature>
<feature type="region of interest" description="Disordered" evidence="8">
    <location>
        <begin position="920"/>
        <end position="953"/>
    </location>
</feature>
<dbReference type="InterPro" id="IPR036322">
    <property type="entry name" value="WD40_repeat_dom_sf"/>
</dbReference>
<dbReference type="Pfam" id="PF23295">
    <property type="entry name" value="Arm_4"/>
    <property type="match status" value="1"/>
</dbReference>
<dbReference type="Gene3D" id="2.60.120.200">
    <property type="match status" value="1"/>
</dbReference>
<feature type="region of interest" description="Disordered" evidence="8">
    <location>
        <begin position="3354"/>
        <end position="3374"/>
    </location>
</feature>
<keyword evidence="13" id="KW-1185">Reference proteome</keyword>
<feature type="compositionally biased region" description="Pro residues" evidence="8">
    <location>
        <begin position="2603"/>
        <end position="2615"/>
    </location>
</feature>
<sequence>MNIMRKFLSTGSSQGSVTSPTGGAEGQEGDEGALSIASGSGEGSGVVPTLLSGSGGSSSQRRPPSVPNPDLLGLTHLKRLFSDYQNPPHPLNEQEKEARMYQMLPLFCKVFGSVPSRTACERFGGLEQMTAFAHATSRLLVVEVRRRASNQSTEEAAEAIADYMEVVTNPLAGLEEASNEPSDDNGLLAKTSGSGWILLSALNVMSADGDGLNEVLTTASVPSTLVKCLYLFFDLPPIKSTEVTKPTEDVDTPKTELDQGTKKEDEKEFTAKERRILLQKMLIELLQRLCGYVPAVEELARKDDLTLLFSAVSSVCPHHNVMWRKTAADILLTISTKSLSQPVISYLHNKGCIALCMENMQRSTDLTPLEIVEMFVTVFCFLKDSASNSQTLLEDFRTCQGYVFLSEFLLKLDQCSESDTTDAVRNLVLLVASLSFCGHTELTLNPIAANASLYELESFQMPEPDNKGSSTDLIECHDPEGQKAENLTSIVGSTVRNIPAFQVLQSVFLKAQSAQMTTTILGAINTIFSADSANYFLVEHLHPLSQFAEKIHLKPTQAQEKFFQLVEFVVHQLRFVPCKELISISLLLNKAHNHDSACSILALRSLRSILKVDMTFKDVFREVGMVEVLISLLDAYAAFLRPSSDTTNDDQNQASQNTGRELDPSMMTMGDLSITVLSEILAGSNANAGVFRESGGAKITLDLVKIEESRDSALSLMQQLVLACSGSSSGNGDEDMTSLLELLHTSAKTELELKADILHTIISCLRESHRTRAVFRRVGGFVYVISVLVSLESSLSKQSNKFPDERSVFVVLRAMFTCLTVAMRYEPANAKYFQVEMNCGSSVVETIKLLGCFSPESELKPEMYQRPNPDFHNMFHQIFTSDIGEFHQLKFKHDIPKDLFSCCVLLRMMYDMAVDNYDKSKRSNSTSINPNLPSQINNGEDNYPSPSRSLDTTRSMRKKIPTLNLTPIPPDPVIVHAGIVTTMLKILPSLYFPEHEAMSVCLMVYTAETIKSLLRTEKNQQIMSGCHFLSDILTNCQVALEDDAHILHSPFQYLLERLSAQYLEPKDLRDFLRLDNPLRCLNDEDIMRLSADDENLRNPGRFIPLTRIKTLVSMTTPRDIHTQTNSILPPFVEFDMAPEGFGCLYLPSVSPCSSPHMSSASSSVVSGVGHHLSSTSQEGTIIGGIGLGDRAFPPQPGLTFATWVCIDKYSDPRSDPHPVRLLTLGRRIKGGIGSAKDDDENNQVCLSICLSARDKALMISTQEASLNKSMDWQPEFSGDRGCRIWFPDLIKEGEWHHIVVVLNRQVLKNSSFSLYVNGQHIASQKMQYINPFPGGITAANSTMFNSCSVFAFIGTPPHWRRHSRLNWKQGPCILYEDVTSANLALLLFKLGPHYLGSLQAPQVATTGEVLTSQVNEERIIFGLNAVAMSQMTLAKIKKIYSKVDNKAIAKQLGMSSNENATPIRIIHNSAGHLLGPARSLGGVIIGYLGVRVFTPQPVSKVIETVGGCHVLLGIIAMARDMESLYAGVKALVCVLKSNPFSRLQMEKVRGYQTLAMLLRKKIPMLNSHILYLMFTMAGTIDSSDSRDVTGIPNIPAFRDVLCDLDVWHEAPQDLEKALFEHFYELIADTSMQRNGSNIRTLREFCLVEKLLAILKTSECSNGTTLVLLNVIHSLLCSNPRVTDVLCFALFTAATLNPTTNIEEKSVTLVSDGTEYSDNEDETPDLAKVIILRNRCLKLFFSLLYTGNKIHHKYCEDVVQVVGFDWVQLFLQGHLHSTTVIWGLRILMTLLSIPSLLEKFRCGTCNGHWLIKSEVVLQNKMVQALGQNSTTSSKVTRRGIRQDIFKLPGFQLFNWLMPNHIEIPETYFLIIAMVLGQPVKNLPKAVQFDLESVWNYVFGTSATESSYSDIADKINLSADAMITILCMVRTMLNCETEHREKLPNWLKEYPVTLTQFLFYLYHNVVDFMPAFMTEEVLAALAGTLFPTLSENSSAKLAQQTSSSPSKTPVKGLAETKESADETDTDGSLPMMTSHPAKRNVMNFMRVLIVDSLSLEVPQKKSPVIDLLLDAQPETADILIGDQAAMPIVPGGNIQNVAPNVFYLASRLVDKLWQGIFKKEPDEVFQFILKLISQAKRRSGAGSLSLEGIYRCLNRTILYMISRPHNHADVSGQIGVLEVLHKITTHRSIVFGAGNHELEYFGCLTFCLLQLTAGLNIPIDPENRTHWHVNPTEDPLKPDDLESESGVNAHQGKQLLINAANRVWEEMFVCKRPALEEAFKSCSFGTQNSTPPLESLRDQLWESATKTWHNYVSLERKAQYSRYQAWEFHAQLESRIQRITGGFAGGLKRLTSVTGGGNSNNKPKKEEPTKVEYSNLPKAIVDQATLSHIIIVRDVVEQHYKNRLQTGQHMLKYVEEEWLQTEATLTQERGLWGPYNESRLTKWSLDMTEGPSRMRKRMIRNDMFYLHYPHREYPEQDENKPHKYKKPTSFDSKLWHEQHHRLTMFERECEQIVEMEFDDCDVTVQDKTLTIDEQIKKIGFQGLKSAIDQATVVKSGDDETNNPDEDPDGEMLDADEPASSPLPTRPMSTSSIDSTLGPSQLEAPTSPPATSPSPPNTSAPVVEEDSSDYQTVMRLLEEGEKITHMYRCSRIQGLDTAEGLLLFGKEHFYILDGFTLVNGREVHDIEFIPPNRFEPIIPVVPGQVSKFKTKRQVNKFAYDGIKEVQKRRYLLQPIAVEVFSSDGRNFLLAFIKQIRSKVYQRFLALATSISDHAHLSVAGQKRSANVEQGSGLLSTLMGETSVTQRWIRGEISNFQYIMALNTLAGRSYNDLMQYPVFPWVVADYSSEELDLSNPATFRDLSKPMGAQTASRLEQFNRRYHEWDDPHSDTPPYHYGTHYSSAMIVSSYLVRLEPFAQHFLHLQGGHFDLADRMFHSVEEAWESASKNNMADLRELIPEFFYLPGFLENANNFDLGQKQNGEKLKHVVLPPWAKDSPAEFIRVHREALESDYVSAHLHEWIDLIFGYKQQGQPAIEAVNVFHHLFYEGNVDIFSIEDPLQRNATIGFINNFGQIPKNLFKKPHPAKKVLLDNAPGIHMNSKVFFHHLTNLRPSMSPIKELKGPVGQIQCVDRLIYAVEQNKVLVPGNSNRYLAWGYADQSFRLGNYESDKAVFICEPNYLIGQVLTCVCPNSKVVLTAGTSSVVAVYEYHKKVKQLLIKTMLYGHTDAVTCLAASPSWNIAVSGSRDRTAIIWDLSRYCYVKHLSGHCGPIAAVTINELTGEIVTCAGSWIYLWDINGRLQASVNMAASSPSSHMSQQILCVCCSQFSEWDRENVIMTGSSDGVVRMWSVDYIEIPVGEKSKTPPEDLSAKADDEPSEASVSIANFAKKMSMSLSGDCLSSLREAIAQTKHSEQSEPSSDTEEGDDLETEDDLEDESSPKPPTDSQAQQGSSIPCIPVNEGNPIQSDHSPTASGSQRLQEANRQPNPGIFVTNEDFVVVNETDLDNSADPAAGAKHNSDGYTWSRRLVFRAKLTMHTAFERPDNVDPASVTALAVSKDHRSIYVGDDKGRVFSWSVSSKPGKGMVDHWCKDEGSESCVGCGVKFTIYERRHHCRACGKLFCSSCSQYQASIPKMKILQKVRVCKPCFDQLKASPNQ</sequence>
<dbReference type="InterPro" id="IPR036372">
    <property type="entry name" value="BEACH_dom_sf"/>
</dbReference>
<dbReference type="GO" id="GO:0008270">
    <property type="term" value="F:zinc ion binding"/>
    <property type="evidence" value="ECO:0007669"/>
    <property type="project" value="UniProtKB-KW"/>
</dbReference>
<keyword evidence="2" id="KW-0479">Metal-binding</keyword>
<evidence type="ECO:0000313" key="13">
    <source>
        <dbReference type="Proteomes" id="UP000318571"/>
    </source>
</evidence>
<evidence type="ECO:0000256" key="1">
    <source>
        <dbReference type="ARBA" id="ARBA00022574"/>
    </source>
</evidence>
<dbReference type="Pfam" id="PF01363">
    <property type="entry name" value="FYVE"/>
    <property type="match status" value="1"/>
</dbReference>
<dbReference type="CDD" id="cd06071">
    <property type="entry name" value="Beach"/>
    <property type="match status" value="1"/>
</dbReference>
<dbReference type="InterPro" id="IPR000409">
    <property type="entry name" value="BEACH_dom"/>
</dbReference>
<dbReference type="CDD" id="cd15719">
    <property type="entry name" value="FYVE_WDFY3"/>
    <property type="match status" value="1"/>
</dbReference>
<dbReference type="SMART" id="SM00064">
    <property type="entry name" value="FYVE"/>
    <property type="match status" value="1"/>
</dbReference>
<evidence type="ECO:0000256" key="4">
    <source>
        <dbReference type="ARBA" id="ARBA00022771"/>
    </source>
</evidence>
<dbReference type="STRING" id="6832.A0A553P9S8"/>
<dbReference type="PROSITE" id="PS50294">
    <property type="entry name" value="WD_REPEATS_REGION"/>
    <property type="match status" value="1"/>
</dbReference>
<feature type="region of interest" description="Disordered" evidence="8">
    <location>
        <begin position="1994"/>
        <end position="2031"/>
    </location>
</feature>
<dbReference type="Proteomes" id="UP000318571">
    <property type="component" value="Chromosome 2"/>
</dbReference>
<feature type="compositionally biased region" description="Polar residues" evidence="8">
    <location>
        <begin position="1994"/>
        <end position="2005"/>
    </location>
</feature>
<feature type="region of interest" description="Disordered" evidence="8">
    <location>
        <begin position="3403"/>
        <end position="3484"/>
    </location>
</feature>
<feature type="compositionally biased region" description="Low complexity" evidence="8">
    <location>
        <begin position="45"/>
        <end position="63"/>
    </location>
</feature>
<reference evidence="12 13" key="1">
    <citation type="journal article" date="2018" name="Nat. Ecol. Evol.">
        <title>Genomic signatures of mitonuclear coevolution across populations of Tigriopus californicus.</title>
        <authorList>
            <person name="Barreto F.S."/>
            <person name="Watson E.T."/>
            <person name="Lima T.G."/>
            <person name="Willett C.S."/>
            <person name="Edmands S."/>
            <person name="Li W."/>
            <person name="Burton R.S."/>
        </authorList>
    </citation>
    <scope>NUCLEOTIDE SEQUENCE [LARGE SCALE GENOMIC DNA]</scope>
    <source>
        <strain evidence="12 13">San Diego</strain>
    </source>
</reference>
<accession>A0A553P9S8</accession>
<keyword evidence="4 6" id="KW-0863">Zinc-finger</keyword>
<dbReference type="PROSITE" id="PS50197">
    <property type="entry name" value="BEACH"/>
    <property type="match status" value="1"/>
</dbReference>
<dbReference type="InterPro" id="IPR023362">
    <property type="entry name" value="PH-BEACH_dom"/>
</dbReference>
<evidence type="ECO:0000259" key="9">
    <source>
        <dbReference type="PROSITE" id="PS50178"/>
    </source>
</evidence>
<evidence type="ECO:0000256" key="3">
    <source>
        <dbReference type="ARBA" id="ARBA00022737"/>
    </source>
</evidence>
<proteinExistence type="predicted"/>
<dbReference type="InterPro" id="IPR056252">
    <property type="entry name" value="Alfy-like_Arm-like"/>
</dbReference>
<dbReference type="Pfam" id="PF00400">
    <property type="entry name" value="WD40"/>
    <property type="match status" value="2"/>
</dbReference>
<dbReference type="CDD" id="cd01201">
    <property type="entry name" value="PH_BEACH"/>
    <property type="match status" value="1"/>
</dbReference>
<feature type="domain" description="FYVE-type" evidence="9">
    <location>
        <begin position="3587"/>
        <end position="3647"/>
    </location>
</feature>
<feature type="region of interest" description="Disordered" evidence="8">
    <location>
        <begin position="243"/>
        <end position="266"/>
    </location>
</feature>
<feature type="compositionally biased region" description="Polar residues" evidence="8">
    <location>
        <begin position="3439"/>
        <end position="3448"/>
    </location>
</feature>
<dbReference type="Gene3D" id="2.30.29.30">
    <property type="entry name" value="Pleckstrin-homology domain (PH domain)/Phosphotyrosine-binding domain (PTB)"/>
    <property type="match status" value="1"/>
</dbReference>
<dbReference type="InterPro" id="IPR001680">
    <property type="entry name" value="WD40_rpt"/>
</dbReference>
<evidence type="ECO:0000256" key="2">
    <source>
        <dbReference type="ARBA" id="ARBA00022723"/>
    </source>
</evidence>
<feature type="domain" description="BEACH" evidence="10">
    <location>
        <begin position="2789"/>
        <end position="3082"/>
    </location>
</feature>
<keyword evidence="1 7" id="KW-0853">WD repeat</keyword>
<gene>
    <name evidence="12" type="ORF">TCAL_05026</name>
</gene>
<dbReference type="InterPro" id="IPR019775">
    <property type="entry name" value="WD40_repeat_CS"/>
</dbReference>
<dbReference type="Pfam" id="PF14844">
    <property type="entry name" value="PH_BEACH"/>
    <property type="match status" value="1"/>
</dbReference>
<dbReference type="PANTHER" id="PTHR46108:SF4">
    <property type="entry name" value="BLUE CHEESE"/>
    <property type="match status" value="1"/>
</dbReference>
<dbReference type="PANTHER" id="PTHR46108">
    <property type="entry name" value="BLUE CHEESE"/>
    <property type="match status" value="1"/>
</dbReference>
<evidence type="ECO:0000256" key="6">
    <source>
        <dbReference type="PROSITE-ProRule" id="PRU00091"/>
    </source>
</evidence>
<feature type="compositionally biased region" description="Acidic residues" evidence="8">
    <location>
        <begin position="2556"/>
        <end position="2574"/>
    </location>
</feature>
<dbReference type="PROSITE" id="PS51783">
    <property type="entry name" value="PH_BEACH"/>
    <property type="match status" value="1"/>
</dbReference>
<feature type="compositionally biased region" description="Polar residues" evidence="8">
    <location>
        <begin position="923"/>
        <end position="953"/>
    </location>
</feature>
<dbReference type="Pfam" id="PF02138">
    <property type="entry name" value="Beach"/>
    <property type="match status" value="1"/>
</dbReference>
<dbReference type="Gene3D" id="3.30.40.10">
    <property type="entry name" value="Zinc/RING finger domain, C3HC4 (zinc finger)"/>
    <property type="match status" value="1"/>
</dbReference>
<evidence type="ECO:0000259" key="10">
    <source>
        <dbReference type="PROSITE" id="PS50197"/>
    </source>
</evidence>
<dbReference type="InterPro" id="IPR011011">
    <property type="entry name" value="Znf_FYVE_PHD"/>
</dbReference>
<dbReference type="FunFam" id="1.10.1540.10:FF:000002">
    <property type="entry name" value="WD repeat and FYVE domain containing 3"/>
    <property type="match status" value="1"/>
</dbReference>
<dbReference type="SMART" id="SM00320">
    <property type="entry name" value="WD40"/>
    <property type="match status" value="5"/>
</dbReference>
<feature type="compositionally biased region" description="Basic and acidic residues" evidence="8">
    <location>
        <begin position="3354"/>
        <end position="3370"/>
    </location>
</feature>
<feature type="compositionally biased region" description="Polar residues" evidence="8">
    <location>
        <begin position="3458"/>
        <end position="3481"/>
    </location>
</feature>
<dbReference type="InterPro" id="IPR000306">
    <property type="entry name" value="Znf_FYVE"/>
</dbReference>
<dbReference type="InterPro" id="IPR011993">
    <property type="entry name" value="PH-like_dom_sf"/>
</dbReference>
<feature type="compositionally biased region" description="Polar residues" evidence="8">
    <location>
        <begin position="9"/>
        <end position="21"/>
    </location>
</feature>
<dbReference type="InterPro" id="IPR015943">
    <property type="entry name" value="WD40/YVTN_repeat-like_dom_sf"/>
</dbReference>
<feature type="domain" description="BEACH-type PH" evidence="11">
    <location>
        <begin position="2635"/>
        <end position="2761"/>
    </location>
</feature>
<dbReference type="SUPFAM" id="SSF57903">
    <property type="entry name" value="FYVE/PHD zinc finger"/>
    <property type="match status" value="1"/>
</dbReference>
<dbReference type="EMBL" id="VCGU01000005">
    <property type="protein sequence ID" value="TRY74433.1"/>
    <property type="molecule type" value="Genomic_DNA"/>
</dbReference>
<protein>
    <recommendedName>
        <fullName evidence="14">WD repeat and FYVE domain-containing protein 3</fullName>
    </recommendedName>
</protein>
<evidence type="ECO:0000259" key="11">
    <source>
        <dbReference type="PROSITE" id="PS51783"/>
    </source>
</evidence>
<evidence type="ECO:0000313" key="12">
    <source>
        <dbReference type="EMBL" id="TRY74433.1"/>
    </source>
</evidence>
<dbReference type="SUPFAM" id="SSF81837">
    <property type="entry name" value="BEACH domain"/>
    <property type="match status" value="1"/>
</dbReference>
<dbReference type="Gene3D" id="2.130.10.10">
    <property type="entry name" value="YVTN repeat-like/Quinoprotein amine dehydrogenase"/>
    <property type="match status" value="1"/>
</dbReference>
<organism evidence="12 13">
    <name type="scientific">Tigriopus californicus</name>
    <name type="common">Marine copepod</name>
    <dbReference type="NCBI Taxonomy" id="6832"/>
    <lineage>
        <taxon>Eukaryota</taxon>
        <taxon>Metazoa</taxon>
        <taxon>Ecdysozoa</taxon>
        <taxon>Arthropoda</taxon>
        <taxon>Crustacea</taxon>
        <taxon>Multicrustacea</taxon>
        <taxon>Hexanauplia</taxon>
        <taxon>Copepoda</taxon>
        <taxon>Harpacticoida</taxon>
        <taxon>Harpacticidae</taxon>
        <taxon>Tigriopus</taxon>
    </lineage>
</organism>
<feature type="compositionally biased region" description="Polar residues" evidence="8">
    <location>
        <begin position="2584"/>
        <end position="2596"/>
    </location>
</feature>
<dbReference type="SUPFAM" id="SSF50729">
    <property type="entry name" value="PH domain-like"/>
    <property type="match status" value="1"/>
</dbReference>
<dbReference type="Gene3D" id="1.10.1540.10">
    <property type="entry name" value="BEACH domain"/>
    <property type="match status" value="1"/>
</dbReference>
<evidence type="ECO:0000256" key="8">
    <source>
        <dbReference type="SAM" id="MobiDB-lite"/>
    </source>
</evidence>
<dbReference type="PROSITE" id="PS50178">
    <property type="entry name" value="ZF_FYVE"/>
    <property type="match status" value="1"/>
</dbReference>
<feature type="region of interest" description="Disordered" evidence="8">
    <location>
        <begin position="1"/>
        <end position="70"/>
    </location>
</feature>
<dbReference type="SUPFAM" id="SSF50978">
    <property type="entry name" value="WD40 repeat-like"/>
    <property type="match status" value="1"/>
</dbReference>
<dbReference type="PROSITE" id="PS00678">
    <property type="entry name" value="WD_REPEATS_1"/>
    <property type="match status" value="1"/>
</dbReference>
<keyword evidence="3" id="KW-0677">Repeat</keyword>
<evidence type="ECO:0000256" key="5">
    <source>
        <dbReference type="ARBA" id="ARBA00022833"/>
    </source>
</evidence>
<dbReference type="SUPFAM" id="SSF49899">
    <property type="entry name" value="Concanavalin A-like lectins/glucanases"/>
    <property type="match status" value="1"/>
</dbReference>